<proteinExistence type="inferred from homology"/>
<evidence type="ECO:0000256" key="3">
    <source>
        <dbReference type="ARBA" id="ARBA00023140"/>
    </source>
</evidence>
<accession>A0A4S9SXA8</accession>
<feature type="region of interest" description="Disordered" evidence="8">
    <location>
        <begin position="76"/>
        <end position="140"/>
    </location>
</feature>
<feature type="region of interest" description="Disordered" evidence="8">
    <location>
        <begin position="155"/>
        <end position="174"/>
    </location>
</feature>
<reference evidence="10 11" key="1">
    <citation type="submission" date="2018-10" db="EMBL/GenBank/DDBJ databases">
        <title>Fifty Aureobasidium pullulans genomes reveal a recombining polyextremotolerant generalist.</title>
        <authorList>
            <person name="Gostincar C."/>
            <person name="Turk M."/>
            <person name="Zajc J."/>
            <person name="Gunde-Cimerman N."/>
        </authorList>
    </citation>
    <scope>NUCLEOTIDE SEQUENCE [LARGE SCALE GENOMIC DNA]</scope>
    <source>
        <strain evidence="10 11">EXF-3863</strain>
    </source>
</reference>
<dbReference type="EMBL" id="QZBM01000334">
    <property type="protein sequence ID" value="THZ16092.1"/>
    <property type="molecule type" value="Genomic_DNA"/>
</dbReference>
<feature type="region of interest" description="Disordered" evidence="8">
    <location>
        <begin position="1"/>
        <end position="34"/>
    </location>
</feature>
<keyword evidence="7" id="KW-0472">Membrane</keyword>
<evidence type="ECO:0000313" key="11">
    <source>
        <dbReference type="Proteomes" id="UP000308005"/>
    </source>
</evidence>
<dbReference type="GO" id="GO:1990429">
    <property type="term" value="C:peroxisomal importomer complex"/>
    <property type="evidence" value="ECO:0007669"/>
    <property type="project" value="TreeGrafter"/>
</dbReference>
<sequence length="420" mass="45565">MGLAMSDKKDPPTWQRHATDASAQAAKQEHDASLSAVHHVRKFLEDPAVKDAPLDKKKAFLLSKNVSEDMISQVLGSIDARDATDTDESKEAARQEFEASKAQPSTDGSSEAGKQEFDASKQLPQPPSYVRTTDGSTEAAKQEFDASKALSFSAAEFKATNPSTTPAPAPQRRDVPPIITYPEFLVQPQKPPPLVTVSRLINATYIAGALTASAYALSKYIIAPMADNLNDARHDLFEHTIDHVSEFNDKLSKLVSTVPSSVKSLPQTPAEFADFDNESVTSDPTELFHRDVGTQTSPSLSRRPSVASDIEVIRPDTVPLKQTNRLEIMKSHISEILEGSESNGASNQTLQESISETRHYLDGLYYTPPSYSWNADNSLNTSGTSKDKQPDAAVALKAEIRGVKGVLLSAKRFPSGRVGA</sequence>
<keyword evidence="7" id="KW-0813">Transport</keyword>
<dbReference type="InterPro" id="IPR025655">
    <property type="entry name" value="PEX14"/>
</dbReference>
<dbReference type="GO" id="GO:0005778">
    <property type="term" value="C:peroxisomal membrane"/>
    <property type="evidence" value="ECO:0007669"/>
    <property type="project" value="UniProtKB-SubCell"/>
</dbReference>
<comment type="subcellular location">
    <subcellularLocation>
        <location evidence="6 7">Peroxisome membrane</location>
    </subcellularLocation>
</comment>
<keyword evidence="2" id="KW-0811">Translocation</keyword>
<evidence type="ECO:0000256" key="4">
    <source>
        <dbReference type="ARBA" id="ARBA00029502"/>
    </source>
</evidence>
<dbReference type="InterPro" id="IPR006785">
    <property type="entry name" value="Pex14_N"/>
</dbReference>
<evidence type="ECO:0000313" key="10">
    <source>
        <dbReference type="EMBL" id="THZ16092.1"/>
    </source>
</evidence>
<feature type="compositionally biased region" description="Basic and acidic residues" evidence="8">
    <location>
        <begin position="1"/>
        <end position="11"/>
    </location>
</feature>
<comment type="similarity">
    <text evidence="1 7">Belongs to the peroxin-14 family.</text>
</comment>
<keyword evidence="7" id="KW-0653">Protein transport</keyword>
<evidence type="ECO:0000256" key="5">
    <source>
        <dbReference type="ARBA" id="ARBA00029691"/>
    </source>
</evidence>
<dbReference type="GO" id="GO:0016560">
    <property type="term" value="P:protein import into peroxisome matrix, docking"/>
    <property type="evidence" value="ECO:0007669"/>
    <property type="project" value="UniProtKB-UniRule"/>
</dbReference>
<dbReference type="Pfam" id="PF04695">
    <property type="entry name" value="Pex14_N"/>
    <property type="match status" value="1"/>
</dbReference>
<evidence type="ECO:0000256" key="7">
    <source>
        <dbReference type="RuleBase" id="RU367032"/>
    </source>
</evidence>
<evidence type="ECO:0000256" key="6">
    <source>
        <dbReference type="ARBA" id="ARBA00046271"/>
    </source>
</evidence>
<dbReference type="PANTHER" id="PTHR23058">
    <property type="entry name" value="PEROXISOMAL MEMBRANE PROTEIN PEX14"/>
    <property type="match status" value="1"/>
</dbReference>
<dbReference type="PANTHER" id="PTHR23058:SF5">
    <property type="entry name" value="PEROXISOMAL MEMBRANE PROTEIN PEX14"/>
    <property type="match status" value="1"/>
</dbReference>
<protein>
    <recommendedName>
        <fullName evidence="4 7">Peroxisomal membrane protein PEX14</fullName>
    </recommendedName>
    <alternativeName>
        <fullName evidence="5 7">Peroxin-14</fullName>
    </alternativeName>
</protein>
<evidence type="ECO:0000259" key="9">
    <source>
        <dbReference type="Pfam" id="PF04695"/>
    </source>
</evidence>
<feature type="compositionally biased region" description="Basic and acidic residues" evidence="8">
    <location>
        <begin position="79"/>
        <end position="99"/>
    </location>
</feature>
<dbReference type="Gene3D" id="1.10.10.10">
    <property type="entry name" value="Winged helix-like DNA-binding domain superfamily/Winged helix DNA-binding domain"/>
    <property type="match status" value="1"/>
</dbReference>
<comment type="function">
    <text evidence="7">Component of the PEX13-PEX14 docking complex, a translocon channel that specifically mediates the import of peroxisomal cargo proteins bound to PEX5 receptor. The PEX13-PEX14 docking complex forms a large import pore which can be opened to a diameter of about 9 nm. Mechanistically, PEX5 receptor along with cargo proteins associates with the PEX14 subunit of the PEX13-PEX14 docking complex in the cytosol, leading to the insertion of the receptor into the organelle membrane with the concomitant translocation of the cargo into the peroxisome matrix.</text>
</comment>
<dbReference type="GO" id="GO:0005102">
    <property type="term" value="F:signaling receptor binding"/>
    <property type="evidence" value="ECO:0007669"/>
    <property type="project" value="TreeGrafter"/>
</dbReference>
<evidence type="ECO:0000256" key="1">
    <source>
        <dbReference type="ARBA" id="ARBA00005443"/>
    </source>
</evidence>
<keyword evidence="3 7" id="KW-0576">Peroxisome</keyword>
<organism evidence="10 11">
    <name type="scientific">Aureobasidium pullulans</name>
    <name type="common">Black yeast</name>
    <name type="synonym">Pullularia pullulans</name>
    <dbReference type="NCBI Taxonomy" id="5580"/>
    <lineage>
        <taxon>Eukaryota</taxon>
        <taxon>Fungi</taxon>
        <taxon>Dikarya</taxon>
        <taxon>Ascomycota</taxon>
        <taxon>Pezizomycotina</taxon>
        <taxon>Dothideomycetes</taxon>
        <taxon>Dothideomycetidae</taxon>
        <taxon>Dothideales</taxon>
        <taxon>Saccotheciaceae</taxon>
        <taxon>Aureobasidium</taxon>
    </lineage>
</organism>
<evidence type="ECO:0000256" key="2">
    <source>
        <dbReference type="ARBA" id="ARBA00023010"/>
    </source>
</evidence>
<comment type="caution">
    <text evidence="10">The sequence shown here is derived from an EMBL/GenBank/DDBJ whole genome shotgun (WGS) entry which is preliminary data.</text>
</comment>
<dbReference type="AlphaFoldDB" id="A0A4S9SXA8"/>
<evidence type="ECO:0000256" key="8">
    <source>
        <dbReference type="SAM" id="MobiDB-lite"/>
    </source>
</evidence>
<feature type="domain" description="Peroxisome membrane anchor protein Pex14p N-terminal" evidence="9">
    <location>
        <begin position="39"/>
        <end position="76"/>
    </location>
</feature>
<gene>
    <name evidence="10" type="ORF">D6C91_06507</name>
</gene>
<name>A0A4S9SXA8_AURPU</name>
<dbReference type="InterPro" id="IPR036388">
    <property type="entry name" value="WH-like_DNA-bd_sf"/>
</dbReference>
<dbReference type="Proteomes" id="UP000308005">
    <property type="component" value="Unassembled WGS sequence"/>
</dbReference>